<name>A0A0G0PU64_9BACT</name>
<evidence type="ECO:0000256" key="2">
    <source>
        <dbReference type="SAM" id="SignalP"/>
    </source>
</evidence>
<dbReference type="Proteomes" id="UP000034539">
    <property type="component" value="Unassembled WGS sequence"/>
</dbReference>
<feature type="compositionally biased region" description="Low complexity" evidence="1">
    <location>
        <begin position="76"/>
        <end position="86"/>
    </location>
</feature>
<organism evidence="3 4">
    <name type="scientific">Candidatus Gottesmanbacteria bacterium GW2011_GWC2_39_8</name>
    <dbReference type="NCBI Taxonomy" id="1618450"/>
    <lineage>
        <taxon>Bacteria</taxon>
        <taxon>Candidatus Gottesmaniibacteriota</taxon>
    </lineage>
</organism>
<evidence type="ECO:0000256" key="1">
    <source>
        <dbReference type="SAM" id="MobiDB-lite"/>
    </source>
</evidence>
<proteinExistence type="predicted"/>
<protein>
    <submittedName>
        <fullName evidence="3">Uncharacterized protein</fullName>
    </submittedName>
</protein>
<accession>A0A0G0PU64</accession>
<sequence>MKKLSMFILFMLLTVAPVSARDVGGSDPRGTIVDTARDRNAILCDPVNPPRGPRGEVLDCSGYSNPTPTATPPAPTTVQPTPTSTPGNGGGSNGGGTGGTTGGSSDDPCAPGKSYVGPYCGWSPSSNADDPGPRIGGPAVLGLSYTSSNNFGVSDIILSLGVLCLLLYVKSLGNKKGQSLR</sequence>
<dbReference type="AlphaFoldDB" id="A0A0G0PU64"/>
<keyword evidence="2" id="KW-0732">Signal</keyword>
<feature type="signal peptide" evidence="2">
    <location>
        <begin position="1"/>
        <end position="20"/>
    </location>
</feature>
<evidence type="ECO:0000313" key="4">
    <source>
        <dbReference type="Proteomes" id="UP000034539"/>
    </source>
</evidence>
<feature type="chain" id="PRO_5002533922" evidence="2">
    <location>
        <begin position="21"/>
        <end position="181"/>
    </location>
</feature>
<feature type="compositionally biased region" description="Gly residues" evidence="1">
    <location>
        <begin position="87"/>
        <end position="102"/>
    </location>
</feature>
<dbReference type="EMBL" id="LBXN01000063">
    <property type="protein sequence ID" value="KKR31704.1"/>
    <property type="molecule type" value="Genomic_DNA"/>
</dbReference>
<comment type="caution">
    <text evidence="3">The sequence shown here is derived from an EMBL/GenBank/DDBJ whole genome shotgun (WGS) entry which is preliminary data.</text>
</comment>
<evidence type="ECO:0000313" key="3">
    <source>
        <dbReference type="EMBL" id="KKR31704.1"/>
    </source>
</evidence>
<reference evidence="3 4" key="1">
    <citation type="journal article" date="2015" name="Nature">
        <title>rRNA introns, odd ribosomes, and small enigmatic genomes across a large radiation of phyla.</title>
        <authorList>
            <person name="Brown C.T."/>
            <person name="Hug L.A."/>
            <person name="Thomas B.C."/>
            <person name="Sharon I."/>
            <person name="Castelle C.J."/>
            <person name="Singh A."/>
            <person name="Wilkins M.J."/>
            <person name="Williams K.H."/>
            <person name="Banfield J.F."/>
        </authorList>
    </citation>
    <scope>NUCLEOTIDE SEQUENCE [LARGE SCALE GENOMIC DNA]</scope>
</reference>
<feature type="region of interest" description="Disordered" evidence="1">
    <location>
        <begin position="43"/>
        <end position="110"/>
    </location>
</feature>
<gene>
    <name evidence="3" type="ORF">UT63_C0063G0017</name>
</gene>